<evidence type="ECO:0000313" key="2">
    <source>
        <dbReference type="EMBL" id="KAK90494.1"/>
    </source>
</evidence>
<accession>A0A158M4K9</accession>
<proteinExistence type="predicted"/>
<feature type="region of interest" description="Disordered" evidence="1">
    <location>
        <begin position="1"/>
        <end position="82"/>
    </location>
</feature>
<gene>
    <name evidence="2" type="ORF">L497_1795</name>
</gene>
<reference evidence="2 3" key="1">
    <citation type="submission" date="2014-03" db="EMBL/GenBank/DDBJ databases">
        <title>Genome sequence of Bordetella holmseii.</title>
        <authorList>
            <person name="Harvill E."/>
            <person name="Goodfield L.L."/>
            <person name="Ivanov Y."/>
            <person name="Meyer J.A."/>
            <person name="Newth C."/>
            <person name="Cassiday P."/>
            <person name="Tondella M.L."/>
            <person name="Liao P."/>
            <person name="Zimmerman J."/>
            <person name="Meert K."/>
            <person name="Wessel D."/>
            <person name="Berger J."/>
            <person name="Dean J.M."/>
            <person name="Holubkov R."/>
            <person name="Burr J."/>
            <person name="Liu T."/>
            <person name="Brinkac L.M."/>
            <person name="Sanka R."/>
            <person name="Kim M."/>
            <person name="Losada L."/>
        </authorList>
    </citation>
    <scope>NUCLEOTIDE SEQUENCE [LARGE SCALE GENOMIC DNA]</scope>
    <source>
        <strain evidence="2 3">CDC-H585-BH</strain>
    </source>
</reference>
<sequence>MAHFAVRAAGATPTRSERLAQRRSHCRIEAGHTQEMRDAVESDHIMGHGCGGSAHSGTAANLPADSEPARRLRPAQENKKGA</sequence>
<dbReference type="EMBL" id="JFZZ01000073">
    <property type="protein sequence ID" value="KAK90494.1"/>
    <property type="molecule type" value="Genomic_DNA"/>
</dbReference>
<evidence type="ECO:0000313" key="3">
    <source>
        <dbReference type="Proteomes" id="UP000026682"/>
    </source>
</evidence>
<evidence type="ECO:0000256" key="1">
    <source>
        <dbReference type="SAM" id="MobiDB-lite"/>
    </source>
</evidence>
<comment type="caution">
    <text evidence="2">The sequence shown here is derived from an EMBL/GenBank/DDBJ whole genome shotgun (WGS) entry which is preliminary data.</text>
</comment>
<dbReference type="Proteomes" id="UP000026682">
    <property type="component" value="Unassembled WGS sequence"/>
</dbReference>
<name>A0A158M4K9_9BORD</name>
<feature type="compositionally biased region" description="Basic and acidic residues" evidence="1">
    <location>
        <begin position="15"/>
        <end position="46"/>
    </location>
</feature>
<dbReference type="AlphaFoldDB" id="A0A158M4K9"/>
<protein>
    <submittedName>
        <fullName evidence="2">Uncharacterized protein</fullName>
    </submittedName>
</protein>
<feature type="compositionally biased region" description="Basic and acidic residues" evidence="1">
    <location>
        <begin position="67"/>
        <end position="82"/>
    </location>
</feature>
<organism evidence="2 3">
    <name type="scientific">Bordetella holmesii CDC-H585-BH</name>
    <dbReference type="NCBI Taxonomy" id="1331206"/>
    <lineage>
        <taxon>Bacteria</taxon>
        <taxon>Pseudomonadati</taxon>
        <taxon>Pseudomonadota</taxon>
        <taxon>Betaproteobacteria</taxon>
        <taxon>Burkholderiales</taxon>
        <taxon>Alcaligenaceae</taxon>
        <taxon>Bordetella</taxon>
    </lineage>
</organism>